<proteinExistence type="predicted"/>
<evidence type="ECO:0000313" key="2">
    <source>
        <dbReference type="EMBL" id="KKM18962.1"/>
    </source>
</evidence>
<accession>A0A0F9HUX4</accession>
<feature type="region of interest" description="Disordered" evidence="1">
    <location>
        <begin position="1"/>
        <end position="23"/>
    </location>
</feature>
<protein>
    <submittedName>
        <fullName evidence="2">Uncharacterized protein</fullName>
    </submittedName>
</protein>
<organism evidence="2">
    <name type="scientific">marine sediment metagenome</name>
    <dbReference type="NCBI Taxonomy" id="412755"/>
    <lineage>
        <taxon>unclassified sequences</taxon>
        <taxon>metagenomes</taxon>
        <taxon>ecological metagenomes</taxon>
    </lineage>
</organism>
<evidence type="ECO:0000256" key="1">
    <source>
        <dbReference type="SAM" id="MobiDB-lite"/>
    </source>
</evidence>
<reference evidence="2" key="1">
    <citation type="journal article" date="2015" name="Nature">
        <title>Complex archaea that bridge the gap between prokaryotes and eukaryotes.</title>
        <authorList>
            <person name="Spang A."/>
            <person name="Saw J.H."/>
            <person name="Jorgensen S.L."/>
            <person name="Zaremba-Niedzwiedzka K."/>
            <person name="Martijn J."/>
            <person name="Lind A.E."/>
            <person name="van Eijk R."/>
            <person name="Schleper C."/>
            <person name="Guy L."/>
            <person name="Ettema T.J."/>
        </authorList>
    </citation>
    <scope>NUCLEOTIDE SEQUENCE</scope>
</reference>
<feature type="non-terminal residue" evidence="2">
    <location>
        <position position="82"/>
    </location>
</feature>
<dbReference type="EMBL" id="LAZR01014101">
    <property type="protein sequence ID" value="KKM18962.1"/>
    <property type="molecule type" value="Genomic_DNA"/>
</dbReference>
<dbReference type="AlphaFoldDB" id="A0A0F9HUX4"/>
<comment type="caution">
    <text evidence="2">The sequence shown here is derived from an EMBL/GenBank/DDBJ whole genome shotgun (WGS) entry which is preliminary data.</text>
</comment>
<sequence length="82" mass="9170">MATAKKQKSNKGIPRRARSVGRAARRNRYWAKCTCSYCPGANGKTVVFKSPGRKVLHVEAKHDYFPAQRKVISKGRGPLDIL</sequence>
<name>A0A0F9HUX4_9ZZZZ</name>
<gene>
    <name evidence="2" type="ORF">LCGC14_1660520</name>
</gene>